<sequence>MSQSCTTIGNSDIYGLGIRIGFYLQWYASLLASAPKGSSGKVASDEAQGLGFSNILFSVATFLALITQTSTLQLAEIYIILLLVVGYHYYFIPSMVMKLIPSIKQIPKKKQPRSKEPRGWVYSLLVG</sequence>
<evidence type="ECO:0000313" key="2">
    <source>
        <dbReference type="EMBL" id="KAJ8058757.1"/>
    </source>
</evidence>
<accession>A0A9X0DEL1</accession>
<keyword evidence="1" id="KW-1133">Transmembrane helix</keyword>
<evidence type="ECO:0000313" key="3">
    <source>
        <dbReference type="Proteomes" id="UP001152300"/>
    </source>
</evidence>
<evidence type="ECO:0000256" key="1">
    <source>
        <dbReference type="SAM" id="Phobius"/>
    </source>
</evidence>
<protein>
    <submittedName>
        <fullName evidence="2">Uncharacterized protein</fullName>
    </submittedName>
</protein>
<keyword evidence="3" id="KW-1185">Reference proteome</keyword>
<keyword evidence="1" id="KW-0812">Transmembrane</keyword>
<feature type="transmembrane region" description="Helical" evidence="1">
    <location>
        <begin position="49"/>
        <end position="66"/>
    </location>
</feature>
<comment type="caution">
    <text evidence="2">The sequence shown here is derived from an EMBL/GenBank/DDBJ whole genome shotgun (WGS) entry which is preliminary data.</text>
</comment>
<feature type="transmembrane region" description="Helical" evidence="1">
    <location>
        <begin position="78"/>
        <end position="100"/>
    </location>
</feature>
<gene>
    <name evidence="2" type="ORF">OCU04_011746</name>
</gene>
<reference evidence="2" key="1">
    <citation type="submission" date="2022-11" db="EMBL/GenBank/DDBJ databases">
        <title>Genome Resource of Sclerotinia nivalis Strain SnTB1, a Plant Pathogen Isolated from American Ginseng.</title>
        <authorList>
            <person name="Fan S."/>
        </authorList>
    </citation>
    <scope>NUCLEOTIDE SEQUENCE</scope>
    <source>
        <strain evidence="2">SnTB1</strain>
    </source>
</reference>
<organism evidence="2 3">
    <name type="scientific">Sclerotinia nivalis</name>
    <dbReference type="NCBI Taxonomy" id="352851"/>
    <lineage>
        <taxon>Eukaryota</taxon>
        <taxon>Fungi</taxon>
        <taxon>Dikarya</taxon>
        <taxon>Ascomycota</taxon>
        <taxon>Pezizomycotina</taxon>
        <taxon>Leotiomycetes</taxon>
        <taxon>Helotiales</taxon>
        <taxon>Sclerotiniaceae</taxon>
        <taxon>Sclerotinia</taxon>
    </lineage>
</organism>
<proteinExistence type="predicted"/>
<dbReference type="EMBL" id="JAPEIS010000015">
    <property type="protein sequence ID" value="KAJ8058757.1"/>
    <property type="molecule type" value="Genomic_DNA"/>
</dbReference>
<dbReference type="OrthoDB" id="3945378at2759"/>
<keyword evidence="1" id="KW-0472">Membrane</keyword>
<dbReference type="Proteomes" id="UP001152300">
    <property type="component" value="Unassembled WGS sequence"/>
</dbReference>
<dbReference type="AlphaFoldDB" id="A0A9X0DEL1"/>
<name>A0A9X0DEL1_9HELO</name>